<reference evidence="2" key="1">
    <citation type="submission" date="2015-04" db="UniProtKB">
        <authorList>
            <consortium name="EnsemblPlants"/>
        </authorList>
    </citation>
    <scope>IDENTIFICATION</scope>
</reference>
<proteinExistence type="predicted"/>
<dbReference type="EnsemblPlants" id="OMERI06G03590.1">
    <property type="protein sequence ID" value="OMERI06G03590.1"/>
    <property type="gene ID" value="OMERI06G03590"/>
</dbReference>
<accession>A0A0E0DWW7</accession>
<keyword evidence="3" id="KW-1185">Reference proteome</keyword>
<evidence type="ECO:0000313" key="3">
    <source>
        <dbReference type="Proteomes" id="UP000008021"/>
    </source>
</evidence>
<dbReference type="AlphaFoldDB" id="A0A0E0DWW7"/>
<protein>
    <submittedName>
        <fullName evidence="2">Uncharacterized protein</fullName>
    </submittedName>
</protein>
<sequence length="61" mass="6678">MPIRHDESDFDSPYSGDIPCSSIAPSPAANVRTRGDRNMARRFDATPAPGFRTISSAKRVK</sequence>
<evidence type="ECO:0000313" key="2">
    <source>
        <dbReference type="EnsemblPlants" id="OMERI06G03590.1"/>
    </source>
</evidence>
<dbReference type="Gramene" id="OMERI06G03590.1">
    <property type="protein sequence ID" value="OMERI06G03590.1"/>
    <property type="gene ID" value="OMERI06G03590"/>
</dbReference>
<organism evidence="2">
    <name type="scientific">Oryza meridionalis</name>
    <dbReference type="NCBI Taxonomy" id="40149"/>
    <lineage>
        <taxon>Eukaryota</taxon>
        <taxon>Viridiplantae</taxon>
        <taxon>Streptophyta</taxon>
        <taxon>Embryophyta</taxon>
        <taxon>Tracheophyta</taxon>
        <taxon>Spermatophyta</taxon>
        <taxon>Magnoliopsida</taxon>
        <taxon>Liliopsida</taxon>
        <taxon>Poales</taxon>
        <taxon>Poaceae</taxon>
        <taxon>BOP clade</taxon>
        <taxon>Oryzoideae</taxon>
        <taxon>Oryzeae</taxon>
        <taxon>Oryzinae</taxon>
        <taxon>Oryza</taxon>
    </lineage>
</organism>
<reference evidence="2" key="2">
    <citation type="submission" date="2018-05" db="EMBL/GenBank/DDBJ databases">
        <title>OmerRS3 (Oryza meridionalis Reference Sequence Version 3).</title>
        <authorList>
            <person name="Zhang J."/>
            <person name="Kudrna D."/>
            <person name="Lee S."/>
            <person name="Talag J."/>
            <person name="Welchert J."/>
            <person name="Wing R.A."/>
        </authorList>
    </citation>
    <scope>NUCLEOTIDE SEQUENCE [LARGE SCALE GENOMIC DNA]</scope>
    <source>
        <strain evidence="2">cv. OR44</strain>
    </source>
</reference>
<feature type="region of interest" description="Disordered" evidence="1">
    <location>
        <begin position="1"/>
        <end position="61"/>
    </location>
</feature>
<dbReference type="Proteomes" id="UP000008021">
    <property type="component" value="Chromosome 6"/>
</dbReference>
<name>A0A0E0DWW7_9ORYZ</name>
<feature type="compositionally biased region" description="Basic and acidic residues" evidence="1">
    <location>
        <begin position="33"/>
        <end position="44"/>
    </location>
</feature>
<evidence type="ECO:0000256" key="1">
    <source>
        <dbReference type="SAM" id="MobiDB-lite"/>
    </source>
</evidence>
<dbReference type="HOGENOM" id="CLU_2926594_0_0_1"/>